<dbReference type="Pfam" id="PF00106">
    <property type="entry name" value="adh_short"/>
    <property type="match status" value="1"/>
</dbReference>
<dbReference type="InterPro" id="IPR002347">
    <property type="entry name" value="SDR_fam"/>
</dbReference>
<dbReference type="PANTHER" id="PTHR43157:SF31">
    <property type="entry name" value="PHOSPHATIDYLINOSITOL-GLYCAN BIOSYNTHESIS CLASS F PROTEIN"/>
    <property type="match status" value="1"/>
</dbReference>
<gene>
    <name evidence="2" type="ORF">D9613_008506</name>
</gene>
<sequence length="325" mass="36007">MTYSSIQESNLQDLHGKVAIVTGGNKRRRSTGIGYGTVQFLLRKGAKVYISARNEQRAQDAINQLRKEGMEDGIVEWLSLDLSDPRLAKRSAEEFLKKEERLDILVNNAAIGAVGPYKLNEDGLRDVMTTNHISHFAFTDTLLPLLKKTSREDKSDVRIINVTSMAHSRVEVSSFATKDDLNKDYGDSFNGYLDTYGLSKLANILHIKSLQKKLETENYPIICLSVHPGPVLTDGSKGFLSSVPYAGRLVSFLFGPLFFSSWRKGAFTSAFAAASPEVRNKADVYKGVYLTPIAKITVPSKSARSAKLADELYDTTEAVLKELFV</sequence>
<comment type="caution">
    <text evidence="2">The sequence shown here is derived from an EMBL/GenBank/DDBJ whole genome shotgun (WGS) entry which is preliminary data.</text>
</comment>
<dbReference type="InterPro" id="IPR036291">
    <property type="entry name" value="NAD(P)-bd_dom_sf"/>
</dbReference>
<evidence type="ECO:0000256" key="1">
    <source>
        <dbReference type="ARBA" id="ARBA00023002"/>
    </source>
</evidence>
<dbReference type="PANTHER" id="PTHR43157">
    <property type="entry name" value="PHOSPHATIDYLINOSITOL-GLYCAN BIOSYNTHESIS CLASS F PROTEIN-RELATED"/>
    <property type="match status" value="1"/>
</dbReference>
<dbReference type="Proteomes" id="UP000521872">
    <property type="component" value="Unassembled WGS sequence"/>
</dbReference>
<dbReference type="SUPFAM" id="SSF51735">
    <property type="entry name" value="NAD(P)-binding Rossmann-fold domains"/>
    <property type="match status" value="1"/>
</dbReference>
<evidence type="ECO:0000313" key="3">
    <source>
        <dbReference type="Proteomes" id="UP000521872"/>
    </source>
</evidence>
<dbReference type="Gene3D" id="3.40.50.720">
    <property type="entry name" value="NAD(P)-binding Rossmann-like Domain"/>
    <property type="match status" value="1"/>
</dbReference>
<proteinExistence type="predicted"/>
<organism evidence="2 3">
    <name type="scientific">Agrocybe pediades</name>
    <dbReference type="NCBI Taxonomy" id="84607"/>
    <lineage>
        <taxon>Eukaryota</taxon>
        <taxon>Fungi</taxon>
        <taxon>Dikarya</taxon>
        <taxon>Basidiomycota</taxon>
        <taxon>Agaricomycotina</taxon>
        <taxon>Agaricomycetes</taxon>
        <taxon>Agaricomycetidae</taxon>
        <taxon>Agaricales</taxon>
        <taxon>Agaricineae</taxon>
        <taxon>Strophariaceae</taxon>
        <taxon>Agrocybe</taxon>
    </lineage>
</organism>
<accession>A0A8H4QTQ0</accession>
<dbReference type="AlphaFoldDB" id="A0A8H4QTQ0"/>
<keyword evidence="1" id="KW-0560">Oxidoreductase</keyword>
<evidence type="ECO:0000313" key="2">
    <source>
        <dbReference type="EMBL" id="KAF4617003.1"/>
    </source>
</evidence>
<name>A0A8H4QTQ0_9AGAR</name>
<protein>
    <recommendedName>
        <fullName evidence="4">NAD(P)-binding protein</fullName>
    </recommendedName>
</protein>
<dbReference type="GO" id="GO:0016491">
    <property type="term" value="F:oxidoreductase activity"/>
    <property type="evidence" value="ECO:0007669"/>
    <property type="project" value="UniProtKB-KW"/>
</dbReference>
<evidence type="ECO:0008006" key="4">
    <source>
        <dbReference type="Google" id="ProtNLM"/>
    </source>
</evidence>
<keyword evidence="3" id="KW-1185">Reference proteome</keyword>
<dbReference type="EMBL" id="JAACJL010000031">
    <property type="protein sequence ID" value="KAF4617003.1"/>
    <property type="molecule type" value="Genomic_DNA"/>
</dbReference>
<reference evidence="2 3" key="1">
    <citation type="submission" date="2019-12" db="EMBL/GenBank/DDBJ databases">
        <authorList>
            <person name="Floudas D."/>
            <person name="Bentzer J."/>
            <person name="Ahren D."/>
            <person name="Johansson T."/>
            <person name="Persson P."/>
            <person name="Tunlid A."/>
        </authorList>
    </citation>
    <scope>NUCLEOTIDE SEQUENCE [LARGE SCALE GENOMIC DNA]</scope>
    <source>
        <strain evidence="2 3">CBS 102.39</strain>
    </source>
</reference>